<gene>
    <name evidence="2" type="ORF">LEN_3111</name>
</gene>
<dbReference type="InterPro" id="IPR052898">
    <property type="entry name" value="ACAD10-like"/>
</dbReference>
<protein>
    <submittedName>
        <fullName evidence="2">Phosphotransferase enzyme family protein</fullName>
    </submittedName>
</protein>
<dbReference type="InterPro" id="IPR041726">
    <property type="entry name" value="ACAD10_11_N"/>
</dbReference>
<dbReference type="GeneID" id="83064936"/>
<evidence type="ECO:0000259" key="1">
    <source>
        <dbReference type="Pfam" id="PF01636"/>
    </source>
</evidence>
<evidence type="ECO:0000313" key="2">
    <source>
        <dbReference type="EMBL" id="BAV98598.1"/>
    </source>
</evidence>
<dbReference type="InterPro" id="IPR002575">
    <property type="entry name" value="Aminoglycoside_PTrfase"/>
</dbReference>
<dbReference type="SUPFAM" id="SSF56112">
    <property type="entry name" value="Protein kinase-like (PK-like)"/>
    <property type="match status" value="1"/>
</dbReference>
<sequence>MALVHYPTALACDEPFEPLQAHIAAAPPDLAELGAAVARWLRTQALDVGRIARIERLAGGLSHLTYRLRCDRDDLVLRRPLHAQGGAQRLRREFALQAALAPHYPVPEMLHLCDDPHIVGAPFYLMRYVPGIVPQRNAFAHATPTPEDAQRLCANLVDTLIALHRIDPGALGGGDALPADHHPAYLRKRLQHWSSRYHRLKAWTLPDLRWMAQWLIDRVPSHGPVRVLHNDWRLANLVFDAAQPTRIRAVLDWEFAALGDPLMDLGIALSYWVEPGDNALMRRYQWQPSHLPGMFTREQIADRYFAATGRSREHWPFYRVFGLFRYLINLQELHQRHVIEGGEEKAFLTRIWALAHYLNWTCRGLTLGV</sequence>
<evidence type="ECO:0000313" key="3">
    <source>
        <dbReference type="Proteomes" id="UP000218824"/>
    </source>
</evidence>
<organism evidence="2 3">
    <name type="scientific">Lysobacter enzymogenes</name>
    <dbReference type="NCBI Taxonomy" id="69"/>
    <lineage>
        <taxon>Bacteria</taxon>
        <taxon>Pseudomonadati</taxon>
        <taxon>Pseudomonadota</taxon>
        <taxon>Gammaproteobacteria</taxon>
        <taxon>Lysobacterales</taxon>
        <taxon>Lysobacteraceae</taxon>
        <taxon>Lysobacter</taxon>
    </lineage>
</organism>
<reference evidence="2 3" key="1">
    <citation type="journal article" date="2017" name="DNA Res.">
        <title>Complete genome sequence and expression profile of the commercial lytic enzyme producer Lysobacter enzymogenes M497-1.</title>
        <authorList>
            <person name="Takami H."/>
            <person name="Toyoda A."/>
            <person name="Uchiyama I."/>
            <person name="Itoh T."/>
            <person name="Takaki Y."/>
            <person name="Arai W."/>
            <person name="Nishi S."/>
            <person name="Kawai M."/>
            <person name="Shinya K."/>
            <person name="Ikeda H."/>
        </authorList>
    </citation>
    <scope>NUCLEOTIDE SEQUENCE [LARGE SCALE GENOMIC DNA]</scope>
    <source>
        <strain evidence="2 3">M497-1</strain>
    </source>
</reference>
<dbReference type="Proteomes" id="UP000218824">
    <property type="component" value="Chromosome"/>
</dbReference>
<dbReference type="AlphaFoldDB" id="A0AAU9APU3"/>
<name>A0AAU9APU3_LYSEN</name>
<dbReference type="Gene3D" id="3.90.1200.10">
    <property type="match status" value="1"/>
</dbReference>
<dbReference type="Pfam" id="PF01636">
    <property type="entry name" value="APH"/>
    <property type="match status" value="1"/>
</dbReference>
<proteinExistence type="predicted"/>
<dbReference type="EMBL" id="AP014940">
    <property type="protein sequence ID" value="BAV98598.1"/>
    <property type="molecule type" value="Genomic_DNA"/>
</dbReference>
<dbReference type="PANTHER" id="PTHR47829">
    <property type="entry name" value="HYDROLASE, PUTATIVE (AFU_ORTHOLOGUE AFUA_1G12880)-RELATED"/>
    <property type="match status" value="1"/>
</dbReference>
<dbReference type="Gene3D" id="3.30.200.20">
    <property type="entry name" value="Phosphorylase Kinase, domain 1"/>
    <property type="match status" value="1"/>
</dbReference>
<dbReference type="CDD" id="cd05154">
    <property type="entry name" value="ACAD10_11_N-like"/>
    <property type="match status" value="1"/>
</dbReference>
<dbReference type="RefSeq" id="WP_096379029.1">
    <property type="nucleotide sequence ID" value="NZ_AP014940.1"/>
</dbReference>
<dbReference type="InterPro" id="IPR011009">
    <property type="entry name" value="Kinase-like_dom_sf"/>
</dbReference>
<accession>A0AAU9APU3</accession>
<dbReference type="PANTHER" id="PTHR47829:SF1">
    <property type="entry name" value="HAD FAMILY PHOSPHATASE"/>
    <property type="match status" value="1"/>
</dbReference>
<dbReference type="KEGG" id="lem:LEN_3111"/>
<feature type="domain" description="Aminoglycoside phosphotransferase" evidence="1">
    <location>
        <begin position="54"/>
        <end position="285"/>
    </location>
</feature>